<reference evidence="2" key="1">
    <citation type="journal article" date="2024" name="Proc. Natl. Acad. Sci. U.S.A.">
        <title>Extraordinary preservation of gene collinearity over three hundred million years revealed in homosporous lycophytes.</title>
        <authorList>
            <person name="Li C."/>
            <person name="Wickell D."/>
            <person name="Kuo L.Y."/>
            <person name="Chen X."/>
            <person name="Nie B."/>
            <person name="Liao X."/>
            <person name="Peng D."/>
            <person name="Ji J."/>
            <person name="Jenkins J."/>
            <person name="Williams M."/>
            <person name="Shu S."/>
            <person name="Plott C."/>
            <person name="Barry K."/>
            <person name="Rajasekar S."/>
            <person name="Grimwood J."/>
            <person name="Han X."/>
            <person name="Sun S."/>
            <person name="Hou Z."/>
            <person name="He W."/>
            <person name="Dai G."/>
            <person name="Sun C."/>
            <person name="Schmutz J."/>
            <person name="Leebens-Mack J.H."/>
            <person name="Li F.W."/>
            <person name="Wang L."/>
        </authorList>
    </citation>
    <scope>NUCLEOTIDE SEQUENCE [LARGE SCALE GENOMIC DNA]</scope>
    <source>
        <strain evidence="2">cv. PW_Plant_1</strain>
    </source>
</reference>
<evidence type="ECO:0000313" key="1">
    <source>
        <dbReference type="EMBL" id="KAJ7520001.1"/>
    </source>
</evidence>
<accession>A0ACC2AR64</accession>
<protein>
    <submittedName>
        <fullName evidence="1">Uncharacterized protein</fullName>
    </submittedName>
</protein>
<name>A0ACC2AR64_DIPCM</name>
<proteinExistence type="predicted"/>
<dbReference type="Proteomes" id="UP001162992">
    <property type="component" value="Chromosome 20"/>
</dbReference>
<dbReference type="EMBL" id="CM055111">
    <property type="protein sequence ID" value="KAJ7520001.1"/>
    <property type="molecule type" value="Genomic_DNA"/>
</dbReference>
<evidence type="ECO:0000313" key="2">
    <source>
        <dbReference type="Proteomes" id="UP001162992"/>
    </source>
</evidence>
<keyword evidence="2" id="KW-1185">Reference proteome</keyword>
<gene>
    <name evidence="1" type="ORF">O6H91_20G062800</name>
</gene>
<comment type="caution">
    <text evidence="1">The sequence shown here is derived from an EMBL/GenBank/DDBJ whole genome shotgun (WGS) entry which is preliminary data.</text>
</comment>
<sequence>MGCSYRTFPNGPFVNCFKRNVIRVQKHCYYFMRPGANLFLQKLTEARVQIIIWSSMRYSKVMKILRTYFREEMQQRIFKGSSTFYTLTLVVILGLLKHMSSIN</sequence>
<organism evidence="1 2">
    <name type="scientific">Diphasiastrum complanatum</name>
    <name type="common">Issler's clubmoss</name>
    <name type="synonym">Lycopodium complanatum</name>
    <dbReference type="NCBI Taxonomy" id="34168"/>
    <lineage>
        <taxon>Eukaryota</taxon>
        <taxon>Viridiplantae</taxon>
        <taxon>Streptophyta</taxon>
        <taxon>Embryophyta</taxon>
        <taxon>Tracheophyta</taxon>
        <taxon>Lycopodiopsida</taxon>
        <taxon>Lycopodiales</taxon>
        <taxon>Lycopodiaceae</taxon>
        <taxon>Lycopodioideae</taxon>
        <taxon>Diphasiastrum</taxon>
    </lineage>
</organism>